<dbReference type="FunFam" id="3.40.1190.20:FF:000001">
    <property type="entry name" value="Phosphofructokinase"/>
    <property type="match status" value="1"/>
</dbReference>
<evidence type="ECO:0000256" key="3">
    <source>
        <dbReference type="ARBA" id="ARBA00022741"/>
    </source>
</evidence>
<dbReference type="PANTHER" id="PTHR46566">
    <property type="entry name" value="1-PHOSPHOFRUCTOKINASE-RELATED"/>
    <property type="match status" value="1"/>
</dbReference>
<comment type="caution">
    <text evidence="8">The sequence shown here is derived from an EMBL/GenBank/DDBJ whole genome shotgun (WGS) entry which is preliminary data.</text>
</comment>
<keyword evidence="5" id="KW-0067">ATP-binding</keyword>
<evidence type="ECO:0000259" key="7">
    <source>
        <dbReference type="Pfam" id="PF00294"/>
    </source>
</evidence>
<dbReference type="PANTHER" id="PTHR46566:SF5">
    <property type="entry name" value="1-PHOSPHOFRUCTOKINASE"/>
    <property type="match status" value="1"/>
</dbReference>
<dbReference type="EMBL" id="NARP01000008">
    <property type="protein sequence ID" value="OTQ00544.1"/>
    <property type="molecule type" value="Genomic_DNA"/>
</dbReference>
<protein>
    <recommendedName>
        <fullName evidence="6">Phosphofructokinase</fullName>
    </recommendedName>
</protein>
<dbReference type="PIRSF" id="PIRSF000535">
    <property type="entry name" value="1PFK/6PFK/LacC"/>
    <property type="match status" value="1"/>
</dbReference>
<dbReference type="GO" id="GO:0016052">
    <property type="term" value="P:carbohydrate catabolic process"/>
    <property type="evidence" value="ECO:0007669"/>
    <property type="project" value="UniProtKB-ARBA"/>
</dbReference>
<organism evidence="8 11">
    <name type="scientific">Gilliamella apicola</name>
    <dbReference type="NCBI Taxonomy" id="1196095"/>
    <lineage>
        <taxon>Bacteria</taxon>
        <taxon>Pseudomonadati</taxon>
        <taxon>Pseudomonadota</taxon>
        <taxon>Gammaproteobacteria</taxon>
        <taxon>Orbales</taxon>
        <taxon>Orbaceae</taxon>
        <taxon>Gilliamella</taxon>
    </lineage>
</organism>
<dbReference type="SUPFAM" id="SSF53613">
    <property type="entry name" value="Ribokinase-like"/>
    <property type="match status" value="1"/>
</dbReference>
<dbReference type="GO" id="GO:0044281">
    <property type="term" value="P:small molecule metabolic process"/>
    <property type="evidence" value="ECO:0007669"/>
    <property type="project" value="UniProtKB-ARBA"/>
</dbReference>
<keyword evidence="10" id="KW-1185">Reference proteome</keyword>
<dbReference type="Pfam" id="PF00294">
    <property type="entry name" value="PfkB"/>
    <property type="match status" value="1"/>
</dbReference>
<evidence type="ECO:0000256" key="5">
    <source>
        <dbReference type="ARBA" id="ARBA00022840"/>
    </source>
</evidence>
<dbReference type="GO" id="GO:0005524">
    <property type="term" value="F:ATP binding"/>
    <property type="evidence" value="ECO:0007669"/>
    <property type="project" value="UniProtKB-KW"/>
</dbReference>
<evidence type="ECO:0000256" key="6">
    <source>
        <dbReference type="PIRNR" id="PIRNR000535"/>
    </source>
</evidence>
<evidence type="ECO:0000313" key="10">
    <source>
        <dbReference type="Proteomes" id="UP000194800"/>
    </source>
</evidence>
<dbReference type="InterPro" id="IPR002173">
    <property type="entry name" value="Carboh/pur_kinase_PfkB_CS"/>
</dbReference>
<proteinExistence type="inferred from homology"/>
<name>A0A242NK60_9GAMM</name>
<dbReference type="OrthoDB" id="9801219at2"/>
<dbReference type="InterPro" id="IPR029056">
    <property type="entry name" value="Ribokinase-like"/>
</dbReference>
<keyword evidence="2 6" id="KW-0808">Transferase</keyword>
<sequence>MILTITMNPSVDISYPLNKLIINDINRVSNVKKTAGGKGLNVTRGIKFSNISVLASGIIGGTTGNYIQKQLDEDNIDYDFYITKQESRNCIAILHEGNQTEILESGPVLDSQDANLFLKHYQTLLEKADLVTISGSLPQGFPIDFYVSLIEQADRYQTPVLLDSSGKMLHATLISEHKPYLIKPNKEELKQVIQMDIDDSDNSSLIKALNHPLLNDIPFIIISLGKKGAFARCHDQFYQVTIPKINVVNPVGSGDVTLAGLAVSLHEGESIDGMLKRAMTMGMLNTMESQTGFVNMSNYDQYYQQVKVKKYINHKVN</sequence>
<dbReference type="RefSeq" id="WP_086271539.1">
    <property type="nucleotide sequence ID" value="NZ_CAMLEZ010000004.1"/>
</dbReference>
<accession>A0A242NK60</accession>
<dbReference type="Proteomes" id="UP000194977">
    <property type="component" value="Unassembled WGS sequence"/>
</dbReference>
<dbReference type="AlphaFoldDB" id="A0A242NK60"/>
<feature type="domain" description="Carbohydrate kinase PfkB" evidence="7">
    <location>
        <begin position="23"/>
        <end position="292"/>
    </location>
</feature>
<dbReference type="InterPro" id="IPR017583">
    <property type="entry name" value="Tagatose/fructose_Pkinase"/>
</dbReference>
<dbReference type="GO" id="GO:0008443">
    <property type="term" value="F:phosphofructokinase activity"/>
    <property type="evidence" value="ECO:0007669"/>
    <property type="project" value="TreeGrafter"/>
</dbReference>
<dbReference type="GO" id="GO:0005829">
    <property type="term" value="C:cytosol"/>
    <property type="evidence" value="ECO:0007669"/>
    <property type="project" value="TreeGrafter"/>
</dbReference>
<dbReference type="PROSITE" id="PS00584">
    <property type="entry name" value="PFKB_KINASES_2"/>
    <property type="match status" value="1"/>
</dbReference>
<keyword evidence="3" id="KW-0547">Nucleotide-binding</keyword>
<evidence type="ECO:0000313" key="8">
    <source>
        <dbReference type="EMBL" id="OTQ00544.1"/>
    </source>
</evidence>
<dbReference type="InterPro" id="IPR011611">
    <property type="entry name" value="PfkB_dom"/>
</dbReference>
<evidence type="ECO:0000313" key="11">
    <source>
        <dbReference type="Proteomes" id="UP000194977"/>
    </source>
</evidence>
<evidence type="ECO:0000256" key="1">
    <source>
        <dbReference type="ARBA" id="ARBA00010688"/>
    </source>
</evidence>
<evidence type="ECO:0000313" key="9">
    <source>
        <dbReference type="EMBL" id="OTQ10900.1"/>
    </source>
</evidence>
<reference evidence="10 11" key="1">
    <citation type="submission" date="2017-03" db="EMBL/GenBank/DDBJ databases">
        <title>Comparative genomics of honeybee gut symbionts reveal geographically distinct and subgroup specific antibiotic resistance.</title>
        <authorList>
            <person name="Ludvigsen J."/>
            <person name="Porcellato D."/>
            <person name="Labee-Lund T.M."/>
            <person name="Amdam G.V."/>
            <person name="Rudi K."/>
        </authorList>
    </citation>
    <scope>NUCLEOTIDE SEQUENCE [LARGE SCALE GENOMIC DNA]</scope>
    <source>
        <strain evidence="8 11">A-7-12</strain>
        <strain evidence="9 10">A-9-12</strain>
    </source>
</reference>
<evidence type="ECO:0000256" key="4">
    <source>
        <dbReference type="ARBA" id="ARBA00022777"/>
    </source>
</evidence>
<dbReference type="Gene3D" id="3.40.1190.20">
    <property type="match status" value="1"/>
</dbReference>
<gene>
    <name evidence="9" type="ORF">B6C91_03900</name>
    <name evidence="8" type="ORF">B6D08_04250</name>
</gene>
<evidence type="ECO:0000256" key="2">
    <source>
        <dbReference type="ARBA" id="ARBA00022679"/>
    </source>
</evidence>
<keyword evidence="4 8" id="KW-0418">Kinase</keyword>
<dbReference type="NCBIfam" id="TIGR03168">
    <property type="entry name" value="1-PFK"/>
    <property type="match status" value="1"/>
</dbReference>
<dbReference type="Proteomes" id="UP000194800">
    <property type="component" value="Unassembled WGS sequence"/>
</dbReference>
<dbReference type="CDD" id="cd01164">
    <property type="entry name" value="FruK_PfkB_like"/>
    <property type="match status" value="1"/>
</dbReference>
<comment type="similarity">
    <text evidence="1 6">Belongs to the carbohydrate kinase PfkB family.</text>
</comment>
<dbReference type="EMBL" id="NART01000011">
    <property type="protein sequence ID" value="OTQ10900.1"/>
    <property type="molecule type" value="Genomic_DNA"/>
</dbReference>